<organism evidence="3">
    <name type="scientific">Leptosphaeria maculans (strain JN3 / isolate v23.1.3 / race Av1-4-5-6-7-8)</name>
    <name type="common">Blackleg fungus</name>
    <name type="synonym">Phoma lingam</name>
    <dbReference type="NCBI Taxonomy" id="985895"/>
    <lineage>
        <taxon>Eukaryota</taxon>
        <taxon>Fungi</taxon>
        <taxon>Dikarya</taxon>
        <taxon>Ascomycota</taxon>
        <taxon>Pezizomycotina</taxon>
        <taxon>Dothideomycetes</taxon>
        <taxon>Pleosporomycetidae</taxon>
        <taxon>Pleosporales</taxon>
        <taxon>Pleosporineae</taxon>
        <taxon>Leptosphaeriaceae</taxon>
        <taxon>Plenodomus</taxon>
        <taxon>Plenodomus lingam/Leptosphaeria maculans species complex</taxon>
    </lineage>
</organism>
<evidence type="ECO:0000313" key="3">
    <source>
        <dbReference type="Proteomes" id="UP000002668"/>
    </source>
</evidence>
<evidence type="ECO:0000313" key="2">
    <source>
        <dbReference type="EMBL" id="CBX91977.1"/>
    </source>
</evidence>
<accession>E5R4K9</accession>
<proteinExistence type="predicted"/>
<protein>
    <submittedName>
        <fullName evidence="2">Predicted protein</fullName>
    </submittedName>
</protein>
<dbReference type="Proteomes" id="UP000002668">
    <property type="component" value="Genome"/>
</dbReference>
<name>E5R4K9_LEPMJ</name>
<evidence type="ECO:0000256" key="1">
    <source>
        <dbReference type="SAM" id="MobiDB-lite"/>
    </source>
</evidence>
<gene>
    <name evidence="2" type="ORF">LEMA_P046830.1</name>
</gene>
<dbReference type="VEuPathDB" id="FungiDB:LEMA_P046830.1"/>
<reference evidence="3" key="1">
    <citation type="journal article" date="2011" name="Nat. Commun.">
        <title>Effector diversification within compartments of the Leptosphaeria maculans genome affected by Repeat-Induced Point mutations.</title>
        <authorList>
            <person name="Rouxel T."/>
            <person name="Grandaubert J."/>
            <person name="Hane J.K."/>
            <person name="Hoede C."/>
            <person name="van de Wouw A.P."/>
            <person name="Couloux A."/>
            <person name="Dominguez V."/>
            <person name="Anthouard V."/>
            <person name="Bally P."/>
            <person name="Bourras S."/>
            <person name="Cozijnsen A.J."/>
            <person name="Ciuffetti L.M."/>
            <person name="Degrave A."/>
            <person name="Dilmaghani A."/>
            <person name="Duret L."/>
            <person name="Fudal I."/>
            <person name="Goodwin S.B."/>
            <person name="Gout L."/>
            <person name="Glaser N."/>
            <person name="Linglin J."/>
            <person name="Kema G.H.J."/>
            <person name="Lapalu N."/>
            <person name="Lawrence C.B."/>
            <person name="May K."/>
            <person name="Meyer M."/>
            <person name="Ollivier B."/>
            <person name="Poulain J."/>
            <person name="Schoch C.L."/>
            <person name="Simon A."/>
            <person name="Spatafora J.W."/>
            <person name="Stachowiak A."/>
            <person name="Turgeon B.G."/>
            <person name="Tyler B.M."/>
            <person name="Vincent D."/>
            <person name="Weissenbach J."/>
            <person name="Amselem J."/>
            <person name="Quesneville H."/>
            <person name="Oliver R.P."/>
            <person name="Wincker P."/>
            <person name="Balesdent M.-H."/>
            <person name="Howlett B.J."/>
        </authorList>
    </citation>
    <scope>NUCLEOTIDE SEQUENCE [LARGE SCALE GENOMIC DNA]</scope>
    <source>
        <strain evidence="3">JN3 / isolate v23.1.3 / race Av1-4-5-6-7-8</strain>
    </source>
</reference>
<dbReference type="HOGENOM" id="CLU_1993011_0_0_1"/>
<keyword evidence="3" id="KW-1185">Reference proteome</keyword>
<sequence length="125" mass="13622">MLRTTGSIHPKEGPNLERNCSPNASLLETALPHGDGSQSRDRFREFWIEIGGAHETCPHTWVLQLLNICLEQDIARFSASSTMRTDDPGQLVKYGDTLQIPSILVVACHMTMGLASGDLGFTPSG</sequence>
<feature type="region of interest" description="Disordered" evidence="1">
    <location>
        <begin position="1"/>
        <end position="22"/>
    </location>
</feature>
<dbReference type="EMBL" id="FP929083">
    <property type="protein sequence ID" value="CBX91977.1"/>
    <property type="molecule type" value="Genomic_DNA"/>
</dbReference>
<dbReference type="InParanoid" id="E5R4K9"/>
<dbReference type="AlphaFoldDB" id="E5R4K9"/>